<dbReference type="EMBL" id="VLPK01000001">
    <property type="protein sequence ID" value="TSJ44100.1"/>
    <property type="molecule type" value="Genomic_DNA"/>
</dbReference>
<keyword evidence="1" id="KW-1133">Transmembrane helix</keyword>
<gene>
    <name evidence="2" type="ORF">FO440_07975</name>
</gene>
<feature type="transmembrane region" description="Helical" evidence="1">
    <location>
        <begin position="85"/>
        <end position="102"/>
    </location>
</feature>
<name>A0A556MVZ3_9SPHI</name>
<evidence type="ECO:0000313" key="2">
    <source>
        <dbReference type="EMBL" id="TSJ44100.1"/>
    </source>
</evidence>
<comment type="caution">
    <text evidence="2">The sequence shown here is derived from an EMBL/GenBank/DDBJ whole genome shotgun (WGS) entry which is preliminary data.</text>
</comment>
<keyword evidence="3" id="KW-1185">Reference proteome</keyword>
<feature type="transmembrane region" description="Helical" evidence="1">
    <location>
        <begin position="12"/>
        <end position="33"/>
    </location>
</feature>
<protein>
    <submittedName>
        <fullName evidence="2">Uncharacterized protein</fullName>
    </submittedName>
</protein>
<keyword evidence="1" id="KW-0472">Membrane</keyword>
<dbReference type="AlphaFoldDB" id="A0A556MVZ3"/>
<organism evidence="2 3">
    <name type="scientific">Mucilaginibacter corticis</name>
    <dbReference type="NCBI Taxonomy" id="2597670"/>
    <lineage>
        <taxon>Bacteria</taxon>
        <taxon>Pseudomonadati</taxon>
        <taxon>Bacteroidota</taxon>
        <taxon>Sphingobacteriia</taxon>
        <taxon>Sphingobacteriales</taxon>
        <taxon>Sphingobacteriaceae</taxon>
        <taxon>Mucilaginibacter</taxon>
    </lineage>
</organism>
<dbReference type="Proteomes" id="UP000318733">
    <property type="component" value="Unassembled WGS sequence"/>
</dbReference>
<evidence type="ECO:0000256" key="1">
    <source>
        <dbReference type="SAM" id="Phobius"/>
    </source>
</evidence>
<feature type="transmembrane region" description="Helical" evidence="1">
    <location>
        <begin position="53"/>
        <end position="78"/>
    </location>
</feature>
<keyword evidence="1" id="KW-0812">Transmembrane</keyword>
<sequence length="103" mass="12090">MKIFWQIVKRHPISIAIYLLYISFAYLVIIAKWRFTRALPQIHGGEKLAWGEGVMYGILFLSFTAILFASIILIFSCFDKGPKKFYWWLLLAIIMPIALWFSI</sequence>
<accession>A0A556MVZ3</accession>
<evidence type="ECO:0000313" key="3">
    <source>
        <dbReference type="Proteomes" id="UP000318733"/>
    </source>
</evidence>
<reference evidence="2 3" key="1">
    <citation type="submission" date="2019-07" db="EMBL/GenBank/DDBJ databases">
        <authorList>
            <person name="Huq M.A."/>
        </authorList>
    </citation>
    <scope>NUCLEOTIDE SEQUENCE [LARGE SCALE GENOMIC DNA]</scope>
    <source>
        <strain evidence="2 3">MAH-19</strain>
    </source>
</reference>
<dbReference type="RefSeq" id="WP_144247664.1">
    <property type="nucleotide sequence ID" value="NZ_VLPK01000001.1"/>
</dbReference>
<proteinExistence type="predicted"/>